<proteinExistence type="predicted"/>
<accession>A0ABR7LYZ6</accession>
<feature type="region of interest" description="Disordered" evidence="1">
    <location>
        <begin position="440"/>
        <end position="489"/>
    </location>
</feature>
<evidence type="ECO:0000259" key="2">
    <source>
        <dbReference type="SMART" id="SM00507"/>
    </source>
</evidence>
<dbReference type="CDD" id="cd00085">
    <property type="entry name" value="HNHc"/>
    <property type="match status" value="1"/>
</dbReference>
<evidence type="ECO:0000313" key="4">
    <source>
        <dbReference type="Proteomes" id="UP000805614"/>
    </source>
</evidence>
<keyword evidence="4" id="KW-1185">Reference proteome</keyword>
<dbReference type="InterPro" id="IPR003870">
    <property type="entry name" value="DUF222"/>
</dbReference>
<evidence type="ECO:0000313" key="3">
    <source>
        <dbReference type="EMBL" id="MBC6469995.1"/>
    </source>
</evidence>
<reference evidence="3 4" key="1">
    <citation type="submission" date="2020-06" db="EMBL/GenBank/DDBJ databases">
        <title>Actinomadura xiongansis sp. nov., isolated from soil of Baiyangdian.</title>
        <authorList>
            <person name="Zhang X."/>
        </authorList>
    </citation>
    <scope>NUCLEOTIDE SEQUENCE [LARGE SCALE GENOMIC DNA]</scope>
    <source>
        <strain evidence="3 4">HBUM206468</strain>
    </source>
</reference>
<dbReference type="SMART" id="SM00507">
    <property type="entry name" value="HNHc"/>
    <property type="match status" value="1"/>
</dbReference>
<feature type="domain" description="HNH nuclease" evidence="2">
    <location>
        <begin position="575"/>
        <end position="629"/>
    </location>
</feature>
<dbReference type="InterPro" id="IPR003615">
    <property type="entry name" value="HNH_nuc"/>
</dbReference>
<dbReference type="Proteomes" id="UP000805614">
    <property type="component" value="Unassembled WGS sequence"/>
</dbReference>
<dbReference type="Pfam" id="PF02720">
    <property type="entry name" value="DUF222"/>
    <property type="match status" value="1"/>
</dbReference>
<protein>
    <submittedName>
        <fullName evidence="3">DUF222 domain-containing protein</fullName>
    </submittedName>
</protein>
<gene>
    <name evidence="3" type="ORF">HKK74_31550</name>
</gene>
<evidence type="ECO:0000256" key="1">
    <source>
        <dbReference type="SAM" id="MobiDB-lite"/>
    </source>
</evidence>
<dbReference type="RefSeq" id="WP_187247035.1">
    <property type="nucleotide sequence ID" value="NZ_JABVEC010000034.1"/>
</dbReference>
<dbReference type="Gene3D" id="1.10.30.50">
    <property type="match status" value="1"/>
</dbReference>
<feature type="region of interest" description="Disordered" evidence="1">
    <location>
        <begin position="272"/>
        <end position="353"/>
    </location>
</feature>
<dbReference type="EMBL" id="JABVEC010000034">
    <property type="protein sequence ID" value="MBC6469995.1"/>
    <property type="molecule type" value="Genomic_DNA"/>
</dbReference>
<name>A0ABR7LYZ6_9ACTN</name>
<feature type="region of interest" description="Disordered" evidence="1">
    <location>
        <begin position="387"/>
        <end position="406"/>
    </location>
</feature>
<feature type="region of interest" description="Disordered" evidence="1">
    <location>
        <begin position="360"/>
        <end position="379"/>
    </location>
</feature>
<comment type="caution">
    <text evidence="3">The sequence shown here is derived from an EMBL/GenBank/DDBJ whole genome shotgun (WGS) entry which is preliminary data.</text>
</comment>
<organism evidence="3 4">
    <name type="scientific">Actinomadura alba</name>
    <dbReference type="NCBI Taxonomy" id="406431"/>
    <lineage>
        <taxon>Bacteria</taxon>
        <taxon>Bacillati</taxon>
        <taxon>Actinomycetota</taxon>
        <taxon>Actinomycetes</taxon>
        <taxon>Streptosporangiales</taxon>
        <taxon>Thermomonosporaceae</taxon>
        <taxon>Actinomadura</taxon>
    </lineage>
</organism>
<sequence>MTTETVPAELCWAEWAELPPGPELGFRLAMVDLAALPDDELTGVMAAARRQTSWAQSVELASVAELARRRQAEESLENVRWTSSTHERLVDEVAAELTVPSGAAQELVWLAEALTERHLRTWSALVSGLIDYRRAKVVVEVLDGLDDELADRIESKVIADAPSQTVTRLRALLKRAVKKADPAAAEEKKKAARRERRVEMWENSSGTADLVGRDLAAEDVEAIMNRLSAVARAMRADGDQRPVDAIRADLYRDLLRGVPLPEAARVLYDDGSTVPAEDAAPGEPSATEWDAASGEPSVVERDADPGAPSATEQDATPGGPSSVGQDAAPGKPPVVGRDVVSGEPFADATGAVGTVSDADAGAERDAASGEPFADATGAVGTVSDADAGAERDAASGEPFADATGAVGTVSDADAGAERDAASGEPFADAADAVGTVSDADAGAERDAASGEPSADAADAVGTVSDADDVTVRPAARREARTPNGKARTPTYDEAVAEVERLIAEALATELDRHLEDVLATARRESRDGERPVGRALLVSQAVAAMDKALEGLRDTWCAATGQQAHDGYRPPAAMRRRIERRHRTCVFPTCNRRVVACDVDHTRPYDPAVPGGGRTRADNLAPLCRRHHRTKQHRTWWLVQPFPGLLVWITPAGHWHMVLPSPPE</sequence>